<proteinExistence type="inferred from homology"/>
<keyword evidence="2" id="KW-0436">Ligase</keyword>
<evidence type="ECO:0000256" key="3">
    <source>
        <dbReference type="PROSITE-ProRule" id="PRU01331"/>
    </source>
</evidence>
<dbReference type="PROSITE" id="PS51987">
    <property type="entry name" value="GS_CATALYTIC"/>
    <property type="match status" value="1"/>
</dbReference>
<dbReference type="PANTHER" id="PTHR43785:SF2">
    <property type="entry name" value="TYPE-1 GLUTAMINE SYNTHETASE 1"/>
    <property type="match status" value="1"/>
</dbReference>
<evidence type="ECO:0000256" key="4">
    <source>
        <dbReference type="RuleBase" id="RU000384"/>
    </source>
</evidence>
<reference evidence="6" key="1">
    <citation type="submission" date="2022-11" db="EMBL/GenBank/DDBJ databases">
        <authorList>
            <person name="Petersen C."/>
        </authorList>
    </citation>
    <scope>NUCLEOTIDE SEQUENCE</scope>
    <source>
        <strain evidence="6">IBT 23319</strain>
    </source>
</reference>
<dbReference type="GO" id="GO:0006542">
    <property type="term" value="P:glutamine biosynthetic process"/>
    <property type="evidence" value="ECO:0007669"/>
    <property type="project" value="InterPro"/>
</dbReference>
<comment type="similarity">
    <text evidence="3 4">Belongs to the glutamine synthetase family.</text>
</comment>
<organism evidence="6 7">
    <name type="scientific">Penicillium citrinum</name>
    <dbReference type="NCBI Taxonomy" id="5077"/>
    <lineage>
        <taxon>Eukaryota</taxon>
        <taxon>Fungi</taxon>
        <taxon>Dikarya</taxon>
        <taxon>Ascomycota</taxon>
        <taxon>Pezizomycotina</taxon>
        <taxon>Eurotiomycetes</taxon>
        <taxon>Eurotiomycetidae</taxon>
        <taxon>Eurotiales</taxon>
        <taxon>Aspergillaceae</taxon>
        <taxon>Penicillium</taxon>
    </lineage>
</organism>
<feature type="domain" description="GS catalytic" evidence="5">
    <location>
        <begin position="119"/>
        <end position="389"/>
    </location>
</feature>
<dbReference type="OrthoDB" id="3364440at2759"/>
<dbReference type="InterPro" id="IPR008146">
    <property type="entry name" value="Gln_synth_cat_dom"/>
</dbReference>
<dbReference type="Pfam" id="PF00120">
    <property type="entry name" value="Gln-synt_C"/>
    <property type="match status" value="1"/>
</dbReference>
<dbReference type="SMART" id="SM01230">
    <property type="entry name" value="Gln-synt_C"/>
    <property type="match status" value="1"/>
</dbReference>
<dbReference type="SUPFAM" id="SSF54368">
    <property type="entry name" value="Glutamine synthetase, N-terminal domain"/>
    <property type="match status" value="1"/>
</dbReference>
<dbReference type="EMBL" id="JAPQKT010000003">
    <property type="protein sequence ID" value="KAJ5234180.1"/>
    <property type="molecule type" value="Genomic_DNA"/>
</dbReference>
<reference evidence="6" key="2">
    <citation type="journal article" date="2023" name="IMA Fungus">
        <title>Comparative genomic study of the Penicillium genus elucidates a diverse pangenome and 15 lateral gene transfer events.</title>
        <authorList>
            <person name="Petersen C."/>
            <person name="Sorensen T."/>
            <person name="Nielsen M.R."/>
            <person name="Sondergaard T.E."/>
            <person name="Sorensen J.L."/>
            <person name="Fitzpatrick D.A."/>
            <person name="Frisvad J.C."/>
            <person name="Nielsen K.L."/>
        </authorList>
    </citation>
    <scope>NUCLEOTIDE SEQUENCE</scope>
    <source>
        <strain evidence="6">IBT 23319</strain>
    </source>
</reference>
<gene>
    <name evidence="6" type="ORF">N7469_003348</name>
</gene>
<keyword evidence="7" id="KW-1185">Reference proteome</keyword>
<evidence type="ECO:0000313" key="7">
    <source>
        <dbReference type="Proteomes" id="UP001147733"/>
    </source>
</evidence>
<dbReference type="InterPro" id="IPR036651">
    <property type="entry name" value="Gln_synt_N_sf"/>
</dbReference>
<dbReference type="PANTHER" id="PTHR43785">
    <property type="entry name" value="GAMMA-GLUTAMYLPUTRESCINE SYNTHETASE"/>
    <property type="match status" value="1"/>
</dbReference>
<dbReference type="RefSeq" id="XP_056501680.1">
    <property type="nucleotide sequence ID" value="XM_056642268.1"/>
</dbReference>
<evidence type="ECO:0000256" key="1">
    <source>
        <dbReference type="ARBA" id="ARBA00021364"/>
    </source>
</evidence>
<dbReference type="AlphaFoldDB" id="A0A9W9P307"/>
<name>A0A9W9P307_PENCI</name>
<dbReference type="GO" id="GO:0004356">
    <property type="term" value="F:glutamine synthetase activity"/>
    <property type="evidence" value="ECO:0007669"/>
    <property type="project" value="InterPro"/>
</dbReference>
<dbReference type="SUPFAM" id="SSF55931">
    <property type="entry name" value="Glutamine synthetase/guanido kinase"/>
    <property type="match status" value="1"/>
</dbReference>
<dbReference type="GeneID" id="81381435"/>
<evidence type="ECO:0000313" key="6">
    <source>
        <dbReference type="EMBL" id="KAJ5234180.1"/>
    </source>
</evidence>
<dbReference type="InterPro" id="IPR014746">
    <property type="entry name" value="Gln_synth/guanido_kin_cat_dom"/>
</dbReference>
<evidence type="ECO:0000256" key="2">
    <source>
        <dbReference type="ARBA" id="ARBA00022598"/>
    </source>
</evidence>
<comment type="caution">
    <text evidence="6">The sequence shown here is derived from an EMBL/GenBank/DDBJ whole genome shotgun (WGS) entry which is preliminary data.</text>
</comment>
<sequence>MHIAMENPLSSFEVFLKDNPNVEFVWLQFMSYTSNTLVRIVPIAKFKKMLQNNQWLALSSAVLHLVTGDRLAPGAGPSGKFHLRPDFSTAYCQIGSNGTRAVVNVDCINENGDPIPECARSKLRDLHNILQRENESSLLIGFEIEVMFLKPIYSDKKIVDYEPINTPLQHSFTGMTPEDRPHIELIEAVARALSSVGIELEQFHAEAGPGQWEFVLPPSNPISAIDTLLRARETIMLVAQSHNYRATISTQPFPNQAANGAHIHMSINQANKSPTLTPTSSPLKTAESFFAGIQNHLPAILAFALPNDLSYKRVGTGTWSGGEYAAWGWENKEVALRRIELNRFEIKLVDGFSNPYLVLCALLSAGIIGLRGELALTGGSLYYTSCGII</sequence>
<dbReference type="Gene3D" id="3.30.590.10">
    <property type="entry name" value="Glutamine synthetase/guanido kinase, catalytic domain"/>
    <property type="match status" value="1"/>
</dbReference>
<evidence type="ECO:0000259" key="5">
    <source>
        <dbReference type="PROSITE" id="PS51987"/>
    </source>
</evidence>
<accession>A0A9W9P307</accession>
<dbReference type="Proteomes" id="UP001147733">
    <property type="component" value="Unassembled WGS sequence"/>
</dbReference>
<protein>
    <recommendedName>
        <fullName evidence="1">Glutamine synthetase</fullName>
    </recommendedName>
</protein>